<dbReference type="Gene3D" id="2.60.40.10">
    <property type="entry name" value="Immunoglobulins"/>
    <property type="match status" value="1"/>
</dbReference>
<evidence type="ECO:0000256" key="6">
    <source>
        <dbReference type="ARBA" id="ARBA00023157"/>
    </source>
</evidence>
<protein>
    <recommendedName>
        <fullName evidence="9">Ig-like domain-containing protein</fullName>
    </recommendedName>
</protein>
<accession>L5KDU7</accession>
<dbReference type="GO" id="GO:0002376">
    <property type="term" value="P:immune system process"/>
    <property type="evidence" value="ECO:0007669"/>
    <property type="project" value="UniProtKB-KW"/>
</dbReference>
<feature type="region of interest" description="Disordered" evidence="8">
    <location>
        <begin position="1"/>
        <end position="23"/>
    </location>
</feature>
<dbReference type="InterPro" id="IPR013783">
    <property type="entry name" value="Ig-like_fold"/>
</dbReference>
<dbReference type="AlphaFoldDB" id="L5KDU7"/>
<reference evidence="11" key="1">
    <citation type="journal article" date="2013" name="Science">
        <title>Comparative analysis of bat genomes provides insight into the evolution of flight and immunity.</title>
        <authorList>
            <person name="Zhang G."/>
            <person name="Cowled C."/>
            <person name="Shi Z."/>
            <person name="Huang Z."/>
            <person name="Bishop-Lilly K.A."/>
            <person name="Fang X."/>
            <person name="Wynne J.W."/>
            <person name="Xiong Z."/>
            <person name="Baker M.L."/>
            <person name="Zhao W."/>
            <person name="Tachedjian M."/>
            <person name="Zhu Y."/>
            <person name="Zhou P."/>
            <person name="Jiang X."/>
            <person name="Ng J."/>
            <person name="Yang L."/>
            <person name="Wu L."/>
            <person name="Xiao J."/>
            <person name="Feng Y."/>
            <person name="Chen Y."/>
            <person name="Sun X."/>
            <person name="Zhang Y."/>
            <person name="Marsh G.A."/>
            <person name="Crameri G."/>
            <person name="Broder C.C."/>
            <person name="Frey K.G."/>
            <person name="Wang L.F."/>
            <person name="Wang J."/>
        </authorList>
    </citation>
    <scope>NUCLEOTIDE SEQUENCE [LARGE SCALE GENOMIC DNA]</scope>
</reference>
<dbReference type="EMBL" id="KB030875">
    <property type="protein sequence ID" value="ELK08678.1"/>
    <property type="molecule type" value="Genomic_DNA"/>
</dbReference>
<dbReference type="STRING" id="9402.L5KDU7"/>
<proteinExistence type="predicted"/>
<dbReference type="PANTHER" id="PTHR19433">
    <property type="entry name" value="T-CELL RECEPTOR ALPHA CHAIN V REGION-RELATED"/>
    <property type="match status" value="1"/>
</dbReference>
<keyword evidence="7" id="KW-0325">Glycoprotein</keyword>
<comment type="subcellular location">
    <subcellularLocation>
        <location evidence="1">Cell membrane</location>
    </subcellularLocation>
</comment>
<keyword evidence="5" id="KW-0472">Membrane</keyword>
<dbReference type="PANTHER" id="PTHR19433:SF86">
    <property type="entry name" value="T CELL RECEPTOR ALPHA VARIABLE 26-2"/>
    <property type="match status" value="1"/>
</dbReference>
<gene>
    <name evidence="10" type="ORF">PAL_GLEAN10000331</name>
</gene>
<evidence type="ECO:0000256" key="7">
    <source>
        <dbReference type="ARBA" id="ARBA00023180"/>
    </source>
</evidence>
<dbReference type="FunCoup" id="L5KDU7">
    <property type="interactions" value="20"/>
</dbReference>
<dbReference type="InterPro" id="IPR052051">
    <property type="entry name" value="TCR_complex_component"/>
</dbReference>
<dbReference type="GO" id="GO:0009617">
    <property type="term" value="P:response to bacterium"/>
    <property type="evidence" value="ECO:0007669"/>
    <property type="project" value="TreeGrafter"/>
</dbReference>
<name>L5KDU7_PTEAL</name>
<evidence type="ECO:0000256" key="1">
    <source>
        <dbReference type="ARBA" id="ARBA00004236"/>
    </source>
</evidence>
<dbReference type="GO" id="GO:0005886">
    <property type="term" value="C:plasma membrane"/>
    <property type="evidence" value="ECO:0007669"/>
    <property type="project" value="UniProtKB-SubCell"/>
</dbReference>
<evidence type="ECO:0000256" key="4">
    <source>
        <dbReference type="ARBA" id="ARBA00022859"/>
    </source>
</evidence>
<dbReference type="InterPro" id="IPR007110">
    <property type="entry name" value="Ig-like_dom"/>
</dbReference>
<evidence type="ECO:0000313" key="11">
    <source>
        <dbReference type="Proteomes" id="UP000010552"/>
    </source>
</evidence>
<evidence type="ECO:0000256" key="5">
    <source>
        <dbReference type="ARBA" id="ARBA00023136"/>
    </source>
</evidence>
<keyword evidence="2" id="KW-1003">Cell membrane</keyword>
<keyword evidence="11" id="KW-1185">Reference proteome</keyword>
<evidence type="ECO:0000256" key="3">
    <source>
        <dbReference type="ARBA" id="ARBA00022729"/>
    </source>
</evidence>
<dbReference type="Proteomes" id="UP000010552">
    <property type="component" value="Unassembled WGS sequence"/>
</dbReference>
<dbReference type="Pfam" id="PF07686">
    <property type="entry name" value="V-set"/>
    <property type="match status" value="1"/>
</dbReference>
<keyword evidence="4" id="KW-0391">Immunity</keyword>
<dbReference type="InterPro" id="IPR036179">
    <property type="entry name" value="Ig-like_dom_sf"/>
</dbReference>
<evidence type="ECO:0000256" key="8">
    <source>
        <dbReference type="SAM" id="MobiDB-lite"/>
    </source>
</evidence>
<dbReference type="SUPFAM" id="SSF48726">
    <property type="entry name" value="Immunoglobulin"/>
    <property type="match status" value="1"/>
</dbReference>
<dbReference type="InterPro" id="IPR013106">
    <property type="entry name" value="Ig_V-set"/>
</dbReference>
<keyword evidence="6" id="KW-1015">Disulfide bond</keyword>
<dbReference type="PROSITE" id="PS50835">
    <property type="entry name" value="IG_LIKE"/>
    <property type="match status" value="1"/>
</dbReference>
<dbReference type="InParanoid" id="L5KDU7"/>
<evidence type="ECO:0000256" key="2">
    <source>
        <dbReference type="ARBA" id="ARBA00022475"/>
    </source>
</evidence>
<evidence type="ECO:0000259" key="9">
    <source>
        <dbReference type="PROSITE" id="PS50835"/>
    </source>
</evidence>
<keyword evidence="3" id="KW-0732">Signal</keyword>
<organism evidence="10 11">
    <name type="scientific">Pteropus alecto</name>
    <name type="common">Black flying fox</name>
    <dbReference type="NCBI Taxonomy" id="9402"/>
    <lineage>
        <taxon>Eukaryota</taxon>
        <taxon>Metazoa</taxon>
        <taxon>Chordata</taxon>
        <taxon>Craniata</taxon>
        <taxon>Vertebrata</taxon>
        <taxon>Euteleostomi</taxon>
        <taxon>Mammalia</taxon>
        <taxon>Eutheria</taxon>
        <taxon>Laurasiatheria</taxon>
        <taxon>Chiroptera</taxon>
        <taxon>Yinpterochiroptera</taxon>
        <taxon>Pteropodoidea</taxon>
        <taxon>Pteropodidae</taxon>
        <taxon>Pteropodinae</taxon>
        <taxon>Pteropus</taxon>
    </lineage>
</organism>
<feature type="domain" description="Ig-like" evidence="9">
    <location>
        <begin position="35"/>
        <end position="96"/>
    </location>
</feature>
<evidence type="ECO:0000313" key="10">
    <source>
        <dbReference type="EMBL" id="ELK08678.1"/>
    </source>
</evidence>
<sequence>MGDAKSTQPDAVESSEEEPVLLPYNQPTISEGEYIHWYRQIPGQSPEFVIHGLKGNVSHGMTSLIITTDGKSSTLILTQVTLRDSAVYYCILREAQ</sequence>